<evidence type="ECO:0000313" key="1">
    <source>
        <dbReference type="EMBL" id="GAQ63429.1"/>
    </source>
</evidence>
<dbReference type="Proteomes" id="UP000067448">
    <property type="component" value="Unassembled WGS sequence"/>
</dbReference>
<dbReference type="RefSeq" id="WP_059081049.1">
    <property type="nucleotide sequence ID" value="NZ_BCMM01000017.1"/>
</dbReference>
<name>A0A100JPQ2_STRSC</name>
<accession>A0A100JPQ2</accession>
<reference evidence="2" key="3">
    <citation type="submission" date="2016-02" db="EMBL/GenBank/DDBJ databases">
        <title>Draft genome of pathogenic Streptomyces sp. in Japan.</title>
        <authorList>
            <person name="Tomihama T."/>
            <person name="Ikenaga M."/>
            <person name="Sakai M."/>
            <person name="Okubo T."/>
            <person name="Ikeda S."/>
        </authorList>
    </citation>
    <scope>NUCLEOTIDE SEQUENCE [LARGE SCALE GENOMIC DNA]</scope>
    <source>
        <strain evidence="2">S58</strain>
    </source>
</reference>
<evidence type="ECO:0000313" key="2">
    <source>
        <dbReference type="Proteomes" id="UP000067448"/>
    </source>
</evidence>
<gene>
    <name evidence="1" type="ORF">SsS58_03811</name>
</gene>
<dbReference type="EMBL" id="BCMM01000017">
    <property type="protein sequence ID" value="GAQ63429.1"/>
    <property type="molecule type" value="Genomic_DNA"/>
</dbReference>
<dbReference type="OrthoDB" id="4308266at2"/>
<protein>
    <submittedName>
        <fullName evidence="1">Uncharacterized protein</fullName>
    </submittedName>
</protein>
<sequence length="645" mass="71620">MPPKSRRSGRTKQESERLRAALANPVPAGGVGLRVVDAPGYLLAVDPAEYRCSLLAAQLADEWVEYVAATGLTIEAKVYALAIDRLCRYVDTHQGKASAAVALADSVLFKTLVGWELSLPEDYAEGSTRPRRISGCLRVLIVRRDDHSERPVAPEVARLARGPALIDWGETTERDEFTRQEKRALVRAAWKSAHATRARLREGWALAERGRHPSQGSWISVPDLLWGLSRDEVTLDDIRYNTPPPGQWPVELQSFAAGDARFVPNVARFQLCCRLFRQLYPAARDLHAFRVLLMDATGHASEEVTSFGESEVEFLPKGVRLTLRKGRAGLLRHRAFRDRPAAEAAGPEENNGHLVVNWPRREASEVVRQLLEVTERVRAKAPHVMDTLFVTASVRGSFTAVFGRWNPQPSGASFGDWLDVMGVEIEGDRNIGRMRKSVKVEKAIVSEGRISAAADDHTEETFASHYAQGTTLRIMSGRTITTAQQHWLDQALARVDGPTVIAPGDDEDTGRDHLQEAGLSPDEADAIMTGQLDMGVSHCRNPYESPFSPPGELCAVAPLRCLECRNAWILPSNLPQLLLFEDHLKRLRMRLAPPVFTRLWGQSWVNLRAVIADRTDEEKIQARKHIDAGEAVLDLPLNANTEFDA</sequence>
<dbReference type="AlphaFoldDB" id="A0A100JPQ2"/>
<reference evidence="2" key="1">
    <citation type="submission" date="2015-11" db="EMBL/GenBank/DDBJ databases">
        <authorList>
            <consortium name="Cross-ministerial Strategic Innovation Promotion Program (SIP) consortium"/>
            <person name="Tomihama T."/>
            <person name="Ikenaga M."/>
            <person name="Sakai M."/>
            <person name="Okubo T."/>
            <person name="Ikeda S."/>
        </authorList>
    </citation>
    <scope>NUCLEOTIDE SEQUENCE [LARGE SCALE GENOMIC DNA]</scope>
    <source>
        <strain evidence="2">S58</strain>
    </source>
</reference>
<proteinExistence type="predicted"/>
<organism evidence="1 2">
    <name type="scientific">Streptomyces scabiei</name>
    <dbReference type="NCBI Taxonomy" id="1930"/>
    <lineage>
        <taxon>Bacteria</taxon>
        <taxon>Bacillati</taxon>
        <taxon>Actinomycetota</taxon>
        <taxon>Actinomycetes</taxon>
        <taxon>Kitasatosporales</taxon>
        <taxon>Streptomycetaceae</taxon>
        <taxon>Streptomyces</taxon>
    </lineage>
</organism>
<comment type="caution">
    <text evidence="1">The sequence shown here is derived from an EMBL/GenBank/DDBJ whole genome shotgun (WGS) entry which is preliminary data.</text>
</comment>
<reference evidence="1 2" key="2">
    <citation type="journal article" date="2016" name="Genome Announc.">
        <title>Draft Genome Sequences of Streptomyces scabiei S58, Streptomyces turgidiscabies T45, and Streptomyces acidiscabies a10, the Pathogens of Potato Common Scab, Isolated in Japan.</title>
        <authorList>
            <person name="Tomihama T."/>
            <person name="Nishi Y."/>
            <person name="Sakai M."/>
            <person name="Ikenaga M."/>
            <person name="Okubo T."/>
            <person name="Ikeda S."/>
        </authorList>
    </citation>
    <scope>NUCLEOTIDE SEQUENCE [LARGE SCALE GENOMIC DNA]</scope>
    <source>
        <strain evidence="1 2">S58</strain>
    </source>
</reference>